<evidence type="ECO:0000313" key="1">
    <source>
        <dbReference type="EMBL" id="OFA02120.1"/>
    </source>
</evidence>
<accession>A0A1E7WRK3</accession>
<proteinExistence type="predicted"/>
<comment type="caution">
    <text evidence="1">The sequence shown here is derived from an EMBL/GenBank/DDBJ whole genome shotgun (WGS) entry which is preliminary data.</text>
</comment>
<dbReference type="Gene3D" id="3.40.50.1820">
    <property type="entry name" value="alpha/beta hydrolase"/>
    <property type="match status" value="1"/>
</dbReference>
<dbReference type="EMBL" id="LROM01000077">
    <property type="protein sequence ID" value="OFA02120.1"/>
    <property type="molecule type" value="Genomic_DNA"/>
</dbReference>
<organism evidence="1 2">
    <name type="scientific">Duganella phyllosphaerae</name>
    <dbReference type="NCBI Taxonomy" id="762836"/>
    <lineage>
        <taxon>Bacteria</taxon>
        <taxon>Pseudomonadati</taxon>
        <taxon>Pseudomonadota</taxon>
        <taxon>Betaproteobacteria</taxon>
        <taxon>Burkholderiales</taxon>
        <taxon>Oxalobacteraceae</taxon>
        <taxon>Telluria group</taxon>
        <taxon>Duganella</taxon>
    </lineage>
</organism>
<dbReference type="PANTHER" id="PTHR42972">
    <property type="entry name" value="TOL-PAL SYSTEM PROTEIN TOLB"/>
    <property type="match status" value="1"/>
</dbReference>
<dbReference type="PATRIC" id="fig|762836.4.peg.2080"/>
<name>A0A1E7WRK3_9BURK</name>
<dbReference type="Proteomes" id="UP000175989">
    <property type="component" value="Unassembled WGS sequence"/>
</dbReference>
<dbReference type="SUPFAM" id="SSF53474">
    <property type="entry name" value="alpha/beta-Hydrolases"/>
    <property type="match status" value="1"/>
</dbReference>
<gene>
    <name evidence="1" type="ORF">DUPY_20040</name>
</gene>
<dbReference type="PANTHER" id="PTHR42972:SF8">
    <property type="entry name" value="POLYHYDROXYBUTYRATE DEPOLYMERASE"/>
    <property type="match status" value="1"/>
</dbReference>
<evidence type="ECO:0000313" key="2">
    <source>
        <dbReference type="Proteomes" id="UP000175989"/>
    </source>
</evidence>
<keyword evidence="2" id="KW-1185">Reference proteome</keyword>
<dbReference type="AlphaFoldDB" id="A0A1E7WRK3"/>
<dbReference type="InterPro" id="IPR029058">
    <property type="entry name" value="AB_hydrolase_fold"/>
</dbReference>
<protein>
    <submittedName>
        <fullName evidence="1">Esterase PHB depolymerase</fullName>
    </submittedName>
</protein>
<reference evidence="2" key="1">
    <citation type="journal article" date="2016" name="Front. Microbiol.">
        <title>Molecular Keys to the Janthinobacterium and Duganella spp. Interaction with the Plant Pathogen Fusarium graminearum.</title>
        <authorList>
            <person name="Haack F.S."/>
            <person name="Poehlein A."/>
            <person name="Kroger C."/>
            <person name="Voigt C.A."/>
            <person name="Piepenbring M."/>
            <person name="Bode H.B."/>
            <person name="Daniel R."/>
            <person name="Schafer W."/>
            <person name="Streit W.R."/>
        </authorList>
    </citation>
    <scope>NUCLEOTIDE SEQUENCE [LARGE SCALE GENOMIC DNA]</scope>
    <source>
        <strain evidence="2">T54</strain>
    </source>
</reference>
<sequence length="306" mass="33117">MAAQLATAYSSRFIGVGVIAAGPYYCAGTYPALTPLQNATATCMSPVNAAVGPLPAVSLSNARYFAHRDWIDDVEYLARQRVYVFSGTNDQTVKPLVAATVPTYYSLAQTPPANIVYRHDVNAGHSIIVNNPQAVPCSTTHSPYINNCGFEQSQELLAHIYPGSTAPATNRQGKIVSFDQAEFVKGRRSSMDQTAYAYIPADCEQGGCKVHVALHGCQQGAAVIGDRFYNGTGYNQYADTNRTIVLYPQAVPSNGIPFNPKGCWDFWGYSDDNPAQRTFYTRNAPQMAAIVAMLDRLGQPLAAARP</sequence>